<dbReference type="InterPro" id="IPR009926">
    <property type="entry name" value="T3SS_YcgR_PilZN"/>
</dbReference>
<dbReference type="SUPFAM" id="SSF141371">
    <property type="entry name" value="PilZ domain-like"/>
    <property type="match status" value="1"/>
</dbReference>
<dbReference type="AlphaFoldDB" id="A0A0A6PS58"/>
<comment type="caution">
    <text evidence="3">The sequence shown here is derived from an EMBL/GenBank/DDBJ whole genome shotgun (WGS) entry which is preliminary data.</text>
</comment>
<feature type="domain" description="PilZ" evidence="1">
    <location>
        <begin position="95"/>
        <end position="203"/>
    </location>
</feature>
<organism evidence="3 4">
    <name type="scientific">Clostridium butyricum</name>
    <dbReference type="NCBI Taxonomy" id="1492"/>
    <lineage>
        <taxon>Bacteria</taxon>
        <taxon>Bacillati</taxon>
        <taxon>Bacillota</taxon>
        <taxon>Clostridia</taxon>
        <taxon>Eubacteriales</taxon>
        <taxon>Clostridiaceae</taxon>
        <taxon>Clostridium</taxon>
    </lineage>
</organism>
<evidence type="ECO:0000259" key="1">
    <source>
        <dbReference type="Pfam" id="PF07238"/>
    </source>
</evidence>
<sequence length="213" mass="24783">MDNFQLDVNDRLEVIAKDKAYKSLITDFDDDWININVPVFEGEYLVLYSGEMVIINMYLDSGKCYSFNAKVLSKGKEGNIPYYKLSEPINIKRIQRRNYFRVGILNNAYYKNITNVDKNDVDDKEYIEAMMLDLSGGGLKLKINEDVHMHDILSIKMRIKGSEIIVNGEVVRIEISEDRNKMCGIKFLDISQSQTDRIIEELFEIMRKQRALT</sequence>
<feature type="domain" description="Type III secretion system flagellar brake protein YcgR PilZN" evidence="2">
    <location>
        <begin position="8"/>
        <end position="88"/>
    </location>
</feature>
<evidence type="ECO:0000259" key="2">
    <source>
        <dbReference type="Pfam" id="PF12945"/>
    </source>
</evidence>
<dbReference type="GO" id="GO:0035438">
    <property type="term" value="F:cyclic-di-GMP binding"/>
    <property type="evidence" value="ECO:0007669"/>
    <property type="project" value="InterPro"/>
</dbReference>
<name>A0A0A6PS58_CLOBU</name>
<evidence type="ECO:0000313" key="4">
    <source>
        <dbReference type="Proteomes" id="UP000238081"/>
    </source>
</evidence>
<proteinExistence type="predicted"/>
<dbReference type="Pfam" id="PF12945">
    <property type="entry name" value="PilZNR"/>
    <property type="match status" value="1"/>
</dbReference>
<dbReference type="InterPro" id="IPR009875">
    <property type="entry name" value="PilZ_domain"/>
</dbReference>
<dbReference type="Gene3D" id="2.40.10.220">
    <property type="entry name" value="predicted glycosyltransferase like domains"/>
    <property type="match status" value="1"/>
</dbReference>
<dbReference type="EMBL" id="LRDH01000107">
    <property type="protein sequence ID" value="PPV14699.1"/>
    <property type="molecule type" value="Genomic_DNA"/>
</dbReference>
<dbReference type="Proteomes" id="UP000238081">
    <property type="component" value="Unassembled WGS sequence"/>
</dbReference>
<dbReference type="Pfam" id="PF07238">
    <property type="entry name" value="PilZ"/>
    <property type="match status" value="1"/>
</dbReference>
<protein>
    <submittedName>
        <fullName evidence="3">Pilus assembly protein PilZ</fullName>
    </submittedName>
</protein>
<gene>
    <name evidence="3" type="ORF">AWN73_03020</name>
</gene>
<accession>A0A0A6PS58</accession>
<evidence type="ECO:0000313" key="3">
    <source>
        <dbReference type="EMBL" id="PPV14699.1"/>
    </source>
</evidence>
<dbReference type="RefSeq" id="WP_043663186.1">
    <property type="nucleotide sequence ID" value="NZ_JSEG01000006.1"/>
</dbReference>
<reference evidence="3 4" key="1">
    <citation type="submission" date="2016-01" db="EMBL/GenBank/DDBJ databases">
        <title>Characterization of the Clostridium difficile lineages that are prevalent in Hong Kong and China.</title>
        <authorList>
            <person name="Kwok J.S.-L."/>
            <person name="Lam W.-Y."/>
            <person name="Ip M."/>
            <person name="Chan T.-F."/>
            <person name="Hawkey P.M."/>
            <person name="Tsui S.K.-W."/>
        </authorList>
    </citation>
    <scope>NUCLEOTIDE SEQUENCE [LARGE SCALE GENOMIC DNA]</scope>
    <source>
        <strain evidence="3 4">300064</strain>
    </source>
</reference>